<dbReference type="Pfam" id="PF01386">
    <property type="entry name" value="Ribosomal_L25p"/>
    <property type="match status" value="1"/>
</dbReference>
<dbReference type="GO" id="GO:0008097">
    <property type="term" value="F:5S rRNA binding"/>
    <property type="evidence" value="ECO:0007669"/>
    <property type="project" value="InterPro"/>
</dbReference>
<dbReference type="PANTHER" id="PTHR33284:SF1">
    <property type="entry name" value="RIBOSOMAL PROTEIN L25_GLN-TRNA SYNTHETASE, ANTI-CODON-BINDING DOMAIN-CONTAINING PROTEIN"/>
    <property type="match status" value="1"/>
</dbReference>
<accession>A0A4R1CEU8</accession>
<dbReference type="AlphaFoldDB" id="A0A4R1CEU8"/>
<dbReference type="GO" id="GO:0022625">
    <property type="term" value="C:cytosolic large ribosomal subunit"/>
    <property type="evidence" value="ECO:0007669"/>
    <property type="project" value="TreeGrafter"/>
</dbReference>
<dbReference type="GO" id="GO:0003735">
    <property type="term" value="F:structural constituent of ribosome"/>
    <property type="evidence" value="ECO:0007669"/>
    <property type="project" value="InterPro"/>
</dbReference>
<dbReference type="InterPro" id="IPR001021">
    <property type="entry name" value="Ribosomal_bL25_long"/>
</dbReference>
<evidence type="ECO:0000256" key="1">
    <source>
        <dbReference type="ARBA" id="ARBA00022730"/>
    </source>
</evidence>
<dbReference type="GO" id="GO:0006412">
    <property type="term" value="P:translation"/>
    <property type="evidence" value="ECO:0007669"/>
    <property type="project" value="InterPro"/>
</dbReference>
<reference evidence="6 7" key="1">
    <citation type="submission" date="2019-03" db="EMBL/GenBank/DDBJ databases">
        <authorList>
            <person name="Kim M.K.M."/>
        </authorList>
    </citation>
    <scope>NUCLEOTIDE SEQUENCE [LARGE SCALE GENOMIC DNA]</scope>
    <source>
        <strain evidence="6 7">18JY15-6</strain>
    </source>
</reference>
<keyword evidence="3 6" id="KW-0689">Ribosomal protein</keyword>
<dbReference type="Proteomes" id="UP000295453">
    <property type="component" value="Unassembled WGS sequence"/>
</dbReference>
<keyword evidence="4" id="KW-0687">Ribonucleoprotein</keyword>
<evidence type="ECO:0000256" key="3">
    <source>
        <dbReference type="ARBA" id="ARBA00022980"/>
    </source>
</evidence>
<dbReference type="InterPro" id="IPR011035">
    <property type="entry name" value="Ribosomal_bL25/Gln-tRNA_synth"/>
</dbReference>
<evidence type="ECO:0000256" key="2">
    <source>
        <dbReference type="ARBA" id="ARBA00022884"/>
    </source>
</evidence>
<keyword evidence="2" id="KW-0694">RNA-binding</keyword>
<keyword evidence="7" id="KW-1185">Reference proteome</keyword>
<dbReference type="Gene3D" id="2.40.240.10">
    <property type="entry name" value="Ribosomal Protein L25, Chain P"/>
    <property type="match status" value="1"/>
</dbReference>
<proteinExistence type="predicted"/>
<organism evidence="6 7">
    <name type="scientific">Nocardioides jejuensis</name>
    <dbReference type="NCBI Taxonomy" id="2502782"/>
    <lineage>
        <taxon>Bacteria</taxon>
        <taxon>Bacillati</taxon>
        <taxon>Actinomycetota</taxon>
        <taxon>Actinomycetes</taxon>
        <taxon>Propionibacteriales</taxon>
        <taxon>Nocardioidaceae</taxon>
        <taxon>Nocardioides</taxon>
    </lineage>
</organism>
<evidence type="ECO:0000256" key="4">
    <source>
        <dbReference type="ARBA" id="ARBA00023274"/>
    </source>
</evidence>
<name>A0A4R1CEU8_9ACTN</name>
<sequence>MAVEISNNITAEIRNEFGKGAARRARRAGLIPAVVYGVGEPVHINLPGHATTMLLRKKGTQAVAILDIDGKEVYAQTKAVQVDPIRRVIEHIDFIVVDAAAGKEAIAVAEAAVVAAEEAALADAAGEVVAEAEAVVAEAENADA</sequence>
<dbReference type="OrthoDB" id="5242980at2"/>
<dbReference type="InterPro" id="IPR020056">
    <property type="entry name" value="Rbsml_bL25/Gln-tRNA_synth_N"/>
</dbReference>
<dbReference type="RefSeq" id="WP_131582869.1">
    <property type="nucleotide sequence ID" value="NZ_SJZJ01000010.1"/>
</dbReference>
<protein>
    <submittedName>
        <fullName evidence="6">50S ribosomal protein L25</fullName>
    </submittedName>
</protein>
<comment type="caution">
    <text evidence="6">The sequence shown here is derived from an EMBL/GenBank/DDBJ whole genome shotgun (WGS) entry which is preliminary data.</text>
</comment>
<keyword evidence="1" id="KW-0699">rRNA-binding</keyword>
<gene>
    <name evidence="6" type="ORF">EPD65_07770</name>
</gene>
<dbReference type="InterPro" id="IPR020930">
    <property type="entry name" value="Ribosomal_uL5_bac-type"/>
</dbReference>
<dbReference type="CDD" id="cd00495">
    <property type="entry name" value="Ribosomal_L25_TL5_CTC"/>
    <property type="match status" value="1"/>
</dbReference>
<evidence type="ECO:0000259" key="5">
    <source>
        <dbReference type="Pfam" id="PF01386"/>
    </source>
</evidence>
<evidence type="ECO:0000313" key="6">
    <source>
        <dbReference type="EMBL" id="TCJ28598.1"/>
    </source>
</evidence>
<evidence type="ECO:0000313" key="7">
    <source>
        <dbReference type="Proteomes" id="UP000295453"/>
    </source>
</evidence>
<dbReference type="InterPro" id="IPR029751">
    <property type="entry name" value="Ribosomal_L25_dom"/>
</dbReference>
<feature type="domain" description="Large ribosomal subunit protein bL25 L25" evidence="5">
    <location>
        <begin position="9"/>
        <end position="94"/>
    </location>
</feature>
<dbReference type="NCBIfam" id="TIGR00731">
    <property type="entry name" value="bL25_bact_ctc"/>
    <property type="match status" value="1"/>
</dbReference>
<dbReference type="EMBL" id="SJZJ01000010">
    <property type="protein sequence ID" value="TCJ28598.1"/>
    <property type="molecule type" value="Genomic_DNA"/>
</dbReference>
<dbReference type="SUPFAM" id="SSF50715">
    <property type="entry name" value="Ribosomal protein L25-like"/>
    <property type="match status" value="1"/>
</dbReference>
<dbReference type="PANTHER" id="PTHR33284">
    <property type="entry name" value="RIBOSOMAL PROTEIN L25/GLN-TRNA SYNTHETASE, ANTI-CODON-BINDING DOMAIN-CONTAINING PROTEIN"/>
    <property type="match status" value="1"/>
</dbReference>